<dbReference type="InterPro" id="IPR013320">
    <property type="entry name" value="ConA-like_dom_sf"/>
</dbReference>
<reference evidence="6" key="1">
    <citation type="submission" date="2022-10" db="EMBL/GenBank/DDBJ databases">
        <title>The complete genomes of actinobacterial strains from the NBC collection.</title>
        <authorList>
            <person name="Joergensen T.S."/>
            <person name="Alvarez Arevalo M."/>
            <person name="Sterndorff E.B."/>
            <person name="Faurdal D."/>
            <person name="Vuksanovic O."/>
            <person name="Mourched A.-S."/>
            <person name="Charusanti P."/>
            <person name="Shaw S."/>
            <person name="Blin K."/>
            <person name="Weber T."/>
        </authorList>
    </citation>
    <scope>NUCLEOTIDE SEQUENCE</scope>
    <source>
        <strain evidence="6">NBC_00283</strain>
        <plasmid evidence="6">unnamed1</plasmid>
    </source>
</reference>
<gene>
    <name evidence="6" type="ORF">OHU17_36400</name>
</gene>
<evidence type="ECO:0000256" key="2">
    <source>
        <dbReference type="ARBA" id="ARBA00023157"/>
    </source>
</evidence>
<geneLocation type="plasmid" evidence="6 7">
    <name>unnamed1</name>
</geneLocation>
<keyword evidence="1" id="KW-0732">Signal</keyword>
<keyword evidence="2" id="KW-1015">Disulfide bond</keyword>
<dbReference type="SUPFAM" id="SSF49899">
    <property type="entry name" value="Concanavalin A-like lectins/glucanases"/>
    <property type="match status" value="1"/>
</dbReference>
<dbReference type="CDD" id="cd23451">
    <property type="entry name" value="beta-trefoil_Ricin_laminarinase"/>
    <property type="match status" value="1"/>
</dbReference>
<evidence type="ECO:0000256" key="3">
    <source>
        <dbReference type="SAM" id="MobiDB-lite"/>
    </source>
</evidence>
<feature type="domain" description="LamG-like jellyroll fold" evidence="5">
    <location>
        <begin position="1160"/>
        <end position="1306"/>
    </location>
</feature>
<dbReference type="InterPro" id="IPR006558">
    <property type="entry name" value="LamG-like"/>
</dbReference>
<sequence length="1449" mass="150046">MESLLTDPRTSRPRIPRRRPAAALSKLSVAGAAVLSLGAGLLTATPYALAAGSPASAPGGKPVATAEDRALATALEQARSTGKPVLISHLTTGSSQTHATPRGTLTTDATTTVERVKAADGGWKPVDATLRTQGDGTVVPTAVPSSLSFSGGGSAAGGGSGAAGGAMATMDTGDGKRLAVKAPFPLPKPTLDGDSALYRNVLPDIDLRLTANRLGGWRQVLIVHTAQAAANPALKKLHFGVESDGLKVASDSTGNLSVTDDQGRTRFSGPPSLMWDSATADPAPAKSAGIRAQRAATADTEAVRSTPDGPGAGATVANIATTANAQGIDLVPDAALLTGGTGPWYIDPGVNPMVDSATLAWSQVQEAHADTNGYNGTEYGQDKPAAGYCGYVASNPPCSEGRTRAYFKIGINSRIHNATVLDARFYATVVQSSSPSTSTPMGLYATEEISNPTSWNRQPCARATRMGGCPKIGASYNASGTGDISFNVTALMRQAAQGSWSQQTFGLAPDDETNKSYRQRFSNNAHVVTEYDITPTIGSPRTRPAPGFARDGAYADCRTPGAQNPAADAGWVGANTNVTLNVATRSATGRQLQTTFYFWDSDAGGVTETATTPWNGSSGDASSDIGSRLTDGHQYGWHANTTDDTLTSPVTDTCYFRVDRTPPTAAVTSADFPESGTLGGHPKRVGEEGTFTLTGTDPAPINGGRSSGLACARWTTDPVQAAATGWKCTDGESRIVKLTDGKANVKITPQHWGTNYVYLQTQDNAGNMSQHAVYSFYAVSDPSSSAPVYGDVTGDRKPDILLPDGAGNLRQIAGGTDPYAAPNARIGSSPSDTGWNGIQITHRGSLGNKPVDDLFAHQPGAPRLYLHRNDENGGRFDGQQQIAVAKPARCAAVDLSPIDCAAHGYGTDWTKTTQIAAFGSPGRATADGGALGRTALLFVENGRLWLSGAGGTDQLGSQSVLLSGNDTRWDGYDLITPGRAQGTDFPTLWARSKTDGTLHAFSVKGSPKAPDLTGFADPAQGAVPGVVIDPGVYPRVGSDGDLTGDGIPDLWAVDANQQLVSFTGTGTAPDGTTVAHPTVTGFVPAAVSLGNLNTPTAQWKLTGPGSGGTVESSVGDYPATANGIGWTASDTIGGRATPYAAFSGGESAIVTSRAVVDTRKSFTFTTWAKVGSAGGIVASQDGRRNSALVLYASPQTKLWSFALAKSDTDGVDQDLTTDGAVNETARFVPDTWTRLTAVYNADTGQMNLYVNGALAATGHHQASTSPAPVGPLALGRFKTNGRPDYYGGFTGGISNAAVYPYAASLTAPGTSSHIPLTDSASNCVDNDGESAADGNRVQIWPCNGTSAQQFEIRDDGTLRVQGKCLDAARGATVNGTPLQIWHCNGTSAQQFLPRADGSVYNPASGRCLDLPGDDTTRGRQLQLYDCNRSFSQRWTIATLGTAPLPIPVP</sequence>
<feature type="region of interest" description="Disordered" evidence="3">
    <location>
        <begin position="250"/>
        <end position="314"/>
    </location>
</feature>
<keyword evidence="6" id="KW-0614">Plasmid</keyword>
<dbReference type="Pfam" id="PF00652">
    <property type="entry name" value="Ricin_B_lectin"/>
    <property type="match status" value="1"/>
</dbReference>
<accession>A0ABZ1RYD2</accession>
<dbReference type="Pfam" id="PF13385">
    <property type="entry name" value="Laminin_G_3"/>
    <property type="match status" value="1"/>
</dbReference>
<dbReference type="SMART" id="SM00560">
    <property type="entry name" value="LamGL"/>
    <property type="match status" value="1"/>
</dbReference>
<name>A0ABZ1RYD2_9ACTN</name>
<dbReference type="EMBL" id="CP108058">
    <property type="protein sequence ID" value="WUO51346.1"/>
    <property type="molecule type" value="Genomic_DNA"/>
</dbReference>
<evidence type="ECO:0000259" key="4">
    <source>
        <dbReference type="SMART" id="SM00458"/>
    </source>
</evidence>
<dbReference type="RefSeq" id="WP_328777695.1">
    <property type="nucleotide sequence ID" value="NZ_CP108058.1"/>
</dbReference>
<dbReference type="SUPFAM" id="SSF50370">
    <property type="entry name" value="Ricin B-like lectins"/>
    <property type="match status" value="1"/>
</dbReference>
<dbReference type="Gene3D" id="2.80.10.50">
    <property type="match status" value="1"/>
</dbReference>
<evidence type="ECO:0000256" key="1">
    <source>
        <dbReference type="ARBA" id="ARBA00022729"/>
    </source>
</evidence>
<keyword evidence="7" id="KW-1185">Reference proteome</keyword>
<feature type="domain" description="Ricin B lectin" evidence="4">
    <location>
        <begin position="1312"/>
        <end position="1437"/>
    </location>
</feature>
<evidence type="ECO:0000313" key="7">
    <source>
        <dbReference type="Proteomes" id="UP001432075"/>
    </source>
</evidence>
<dbReference type="SMART" id="SM00458">
    <property type="entry name" value="RICIN"/>
    <property type="match status" value="1"/>
</dbReference>
<feature type="compositionally biased region" description="Polar residues" evidence="3">
    <location>
        <begin position="250"/>
        <end position="260"/>
    </location>
</feature>
<organism evidence="6 7">
    <name type="scientific">Streptomyces goshikiensis</name>
    <dbReference type="NCBI Taxonomy" id="1942"/>
    <lineage>
        <taxon>Bacteria</taxon>
        <taxon>Bacillati</taxon>
        <taxon>Actinomycetota</taxon>
        <taxon>Actinomycetes</taxon>
        <taxon>Kitasatosporales</taxon>
        <taxon>Streptomycetaceae</taxon>
        <taxon>Streptomyces</taxon>
    </lineage>
</organism>
<evidence type="ECO:0000259" key="5">
    <source>
        <dbReference type="SMART" id="SM00560"/>
    </source>
</evidence>
<dbReference type="PROSITE" id="PS50231">
    <property type="entry name" value="RICIN_B_LECTIN"/>
    <property type="match status" value="1"/>
</dbReference>
<dbReference type="InterPro" id="IPR000772">
    <property type="entry name" value="Ricin_B_lectin"/>
</dbReference>
<proteinExistence type="predicted"/>
<dbReference type="Gene3D" id="2.60.120.200">
    <property type="match status" value="1"/>
</dbReference>
<protein>
    <submittedName>
        <fullName evidence="6">Ricin-type beta-trefoil lectin domain protein</fullName>
    </submittedName>
</protein>
<dbReference type="Proteomes" id="UP001432075">
    <property type="component" value="Plasmid unnamed1"/>
</dbReference>
<dbReference type="InterPro" id="IPR035992">
    <property type="entry name" value="Ricin_B-like_lectins"/>
</dbReference>
<evidence type="ECO:0000313" key="6">
    <source>
        <dbReference type="EMBL" id="WUO51346.1"/>
    </source>
</evidence>